<evidence type="ECO:0000313" key="2">
    <source>
        <dbReference type="Proteomes" id="UP000045706"/>
    </source>
</evidence>
<feature type="non-terminal residue" evidence="1">
    <location>
        <position position="1"/>
    </location>
</feature>
<dbReference type="EMBL" id="CVQI01000219">
    <property type="protein sequence ID" value="CRJ92425.1"/>
    <property type="molecule type" value="Genomic_DNA"/>
</dbReference>
<accession>A0A0G4KHK0</accession>
<organism evidence="1 2">
    <name type="scientific">Verticillium longisporum</name>
    <name type="common">Verticillium dahliae var. longisporum</name>
    <dbReference type="NCBI Taxonomy" id="100787"/>
    <lineage>
        <taxon>Eukaryota</taxon>
        <taxon>Fungi</taxon>
        <taxon>Dikarya</taxon>
        <taxon>Ascomycota</taxon>
        <taxon>Pezizomycotina</taxon>
        <taxon>Sordariomycetes</taxon>
        <taxon>Hypocreomycetidae</taxon>
        <taxon>Glomerellales</taxon>
        <taxon>Plectosphaerellaceae</taxon>
        <taxon>Verticillium</taxon>
    </lineage>
</organism>
<sequence length="24" mass="2949">HATRRRRHVCGIYQVLQRSQRRAT</sequence>
<proteinExistence type="predicted"/>
<dbReference type="AlphaFoldDB" id="A0A0G4KHK0"/>
<evidence type="ECO:0000313" key="1">
    <source>
        <dbReference type="EMBL" id="CRJ92425.1"/>
    </source>
</evidence>
<dbReference type="Proteomes" id="UP000045706">
    <property type="component" value="Unassembled WGS sequence"/>
</dbReference>
<reference evidence="2" key="1">
    <citation type="submission" date="2015-05" db="EMBL/GenBank/DDBJ databases">
        <authorList>
            <person name="Fogelqvist Johan"/>
        </authorList>
    </citation>
    <scope>NUCLEOTIDE SEQUENCE [LARGE SCALE GENOMIC DNA]</scope>
</reference>
<name>A0A0G4KHK0_VERLO</name>
<gene>
    <name evidence="1" type="ORF">BN1723_020777</name>
</gene>
<protein>
    <submittedName>
        <fullName evidence="1">Uncharacterized protein</fullName>
    </submittedName>
</protein>